<dbReference type="Gene3D" id="3.30.300.20">
    <property type="match status" value="2"/>
</dbReference>
<dbReference type="FunFam" id="3.30.300.20:FF:000002">
    <property type="entry name" value="Transcription termination/antitermination protein NusA"/>
    <property type="match status" value="1"/>
</dbReference>
<dbReference type="Pfam" id="PF00575">
    <property type="entry name" value="S1"/>
    <property type="match status" value="1"/>
</dbReference>
<dbReference type="GO" id="GO:0005829">
    <property type="term" value="C:cytosol"/>
    <property type="evidence" value="ECO:0007669"/>
    <property type="project" value="TreeGrafter"/>
</dbReference>
<dbReference type="InterPro" id="IPR009019">
    <property type="entry name" value="KH_sf_prok-type"/>
</dbReference>
<dbReference type="SUPFAM" id="SSF69705">
    <property type="entry name" value="Transcription factor NusA, N-terminal domain"/>
    <property type="match status" value="1"/>
</dbReference>
<evidence type="ECO:0000259" key="8">
    <source>
        <dbReference type="PROSITE" id="PS50126"/>
    </source>
</evidence>
<sequence>MNQEILSVLEYMEREKGINKDILIAAVEAALVSAAKKVIKVGPEQEIIVKLDKANGEISVFLDGKKVDSIDFGRIAAQTAKQVIIQKIREAEKEVVFQDFQSKLGDIVSGSVYRFERGNMVVDLLGRAEGFLPRSEQCPNEEFKQGDRLKAYVLEVKKEPRGPQIILSRAHPNFVKKLFELEIPEIYEGIVEIKSIARDAGERTKIAVWSKDEKVDCVGACVGMRGARVKNIVNELHNEKIDIVRFNEEPREYITGALSPAKIAQMKIDKVNKAVEVVVDDDQLSLAIGKRGQNVRLASRLTGYSIDIRTKAMLVEKAAQQAKPEVKAEVKEAEKVEITELSGIGEKTAKNLKKAGFTDVDAIAKTTAEELTKVDGIGKKTAEKIIKEAKKLIGK</sequence>
<dbReference type="GO" id="GO:0003723">
    <property type="term" value="F:RNA binding"/>
    <property type="evidence" value="ECO:0007669"/>
    <property type="project" value="UniProtKB-UniRule"/>
</dbReference>
<dbReference type="SMART" id="SM00278">
    <property type="entry name" value="HhH1"/>
    <property type="match status" value="2"/>
</dbReference>
<dbReference type="InterPro" id="IPR010995">
    <property type="entry name" value="DNA_repair_Rad51/TF_NusA_a-hlx"/>
</dbReference>
<dbReference type="FunFam" id="3.30.300.20:FF:000005">
    <property type="entry name" value="Transcription termination/antitermination protein NusA"/>
    <property type="match status" value="1"/>
</dbReference>
<dbReference type="InterPro" id="IPR004087">
    <property type="entry name" value="KH_dom"/>
</dbReference>
<dbReference type="InterPro" id="IPR058582">
    <property type="entry name" value="KH_NusA_2nd"/>
</dbReference>
<evidence type="ECO:0000313" key="10">
    <source>
        <dbReference type="Proteomes" id="UP000229641"/>
    </source>
</evidence>
<keyword evidence="4 7" id="KW-0694">RNA-binding</keyword>
<proteinExistence type="inferred from homology"/>
<accession>A0A2H0LWU0</accession>
<dbReference type="GO" id="GO:0003700">
    <property type="term" value="F:DNA-binding transcription factor activity"/>
    <property type="evidence" value="ECO:0007669"/>
    <property type="project" value="InterPro"/>
</dbReference>
<evidence type="ECO:0000256" key="7">
    <source>
        <dbReference type="HAMAP-Rule" id="MF_00945"/>
    </source>
</evidence>
<name>A0A2H0LWU0_9BACT</name>
<comment type="subunit">
    <text evidence="7">Monomer. Binds directly to the core enzyme of the DNA-dependent RNA polymerase and to nascent RNA.</text>
</comment>
<dbReference type="Pfam" id="PF08529">
    <property type="entry name" value="NusA_N"/>
    <property type="match status" value="2"/>
</dbReference>
<dbReference type="CDD" id="cd22529">
    <property type="entry name" value="KH-II_NusA_rpt2"/>
    <property type="match status" value="1"/>
</dbReference>
<dbReference type="NCBIfam" id="TIGR01953">
    <property type="entry name" value="NusA"/>
    <property type="match status" value="1"/>
</dbReference>
<dbReference type="GO" id="GO:0003677">
    <property type="term" value="F:DNA binding"/>
    <property type="evidence" value="ECO:0007669"/>
    <property type="project" value="InterPro"/>
</dbReference>
<evidence type="ECO:0000256" key="6">
    <source>
        <dbReference type="ARBA" id="ARBA00023163"/>
    </source>
</evidence>
<dbReference type="Gene3D" id="2.40.50.140">
    <property type="entry name" value="Nucleic acid-binding proteins"/>
    <property type="match status" value="1"/>
</dbReference>
<evidence type="ECO:0000256" key="2">
    <source>
        <dbReference type="ARBA" id="ARBA00022490"/>
    </source>
</evidence>
<dbReference type="InterPro" id="IPR025249">
    <property type="entry name" value="TF_NusA_KH_1st"/>
</dbReference>
<keyword evidence="3 7" id="KW-0889">Transcription antitermination</keyword>
<dbReference type="HAMAP" id="MF_00945_B">
    <property type="entry name" value="NusA_B"/>
    <property type="match status" value="1"/>
</dbReference>
<dbReference type="GO" id="GO:0031564">
    <property type="term" value="P:transcription antitermination"/>
    <property type="evidence" value="ECO:0007669"/>
    <property type="project" value="UniProtKB-UniRule"/>
</dbReference>
<dbReference type="InterPro" id="IPR015946">
    <property type="entry name" value="KH_dom-like_a/b"/>
</dbReference>
<dbReference type="SMART" id="SM00316">
    <property type="entry name" value="S1"/>
    <property type="match status" value="1"/>
</dbReference>
<dbReference type="InterPro" id="IPR013735">
    <property type="entry name" value="TF_NusA_N"/>
</dbReference>
<dbReference type="PANTHER" id="PTHR22648">
    <property type="entry name" value="TRANSCRIPTION TERMINATION FACTOR NUSA"/>
    <property type="match status" value="1"/>
</dbReference>
<dbReference type="InterPro" id="IPR036555">
    <property type="entry name" value="NusA_N_sf"/>
</dbReference>
<comment type="function">
    <text evidence="7">Participates in both transcription termination and antitermination.</text>
</comment>
<dbReference type="Proteomes" id="UP000229641">
    <property type="component" value="Unassembled WGS sequence"/>
</dbReference>
<gene>
    <name evidence="7 9" type="primary">nusA</name>
    <name evidence="9" type="ORF">COV72_06330</name>
</gene>
<evidence type="ECO:0000256" key="1">
    <source>
        <dbReference type="ARBA" id="ARBA00022472"/>
    </source>
</evidence>
<dbReference type="FunFam" id="2.40.50.140:FF:000058">
    <property type="entry name" value="Transcription termination/antitermination protein NusA"/>
    <property type="match status" value="1"/>
</dbReference>
<dbReference type="InterPro" id="IPR010213">
    <property type="entry name" value="TF_NusA"/>
</dbReference>
<dbReference type="InterPro" id="IPR003583">
    <property type="entry name" value="Hlx-hairpin-Hlx_DNA-bd_motif"/>
</dbReference>
<comment type="subcellular location">
    <subcellularLocation>
        <location evidence="7">Cytoplasm</location>
    </subcellularLocation>
</comment>
<dbReference type="Pfam" id="PF14520">
    <property type="entry name" value="HHH_5"/>
    <property type="match status" value="1"/>
</dbReference>
<dbReference type="AlphaFoldDB" id="A0A2H0LWU0"/>
<dbReference type="PANTHER" id="PTHR22648:SF0">
    <property type="entry name" value="TRANSCRIPTION TERMINATION_ANTITERMINATION PROTEIN NUSA"/>
    <property type="match status" value="1"/>
</dbReference>
<dbReference type="SUPFAM" id="SSF47794">
    <property type="entry name" value="Rad51 N-terminal domain-like"/>
    <property type="match status" value="1"/>
</dbReference>
<keyword evidence="6 7" id="KW-0804">Transcription</keyword>
<evidence type="ECO:0000256" key="3">
    <source>
        <dbReference type="ARBA" id="ARBA00022814"/>
    </source>
</evidence>
<evidence type="ECO:0000256" key="4">
    <source>
        <dbReference type="ARBA" id="ARBA00022884"/>
    </source>
</evidence>
<dbReference type="SUPFAM" id="SSF50249">
    <property type="entry name" value="Nucleic acid-binding proteins"/>
    <property type="match status" value="1"/>
</dbReference>
<keyword evidence="1 7" id="KW-0806">Transcription termination</keyword>
<evidence type="ECO:0000313" key="9">
    <source>
        <dbReference type="EMBL" id="PIQ88890.1"/>
    </source>
</evidence>
<dbReference type="PROSITE" id="PS50126">
    <property type="entry name" value="S1"/>
    <property type="match status" value="1"/>
</dbReference>
<dbReference type="PROSITE" id="PS50084">
    <property type="entry name" value="KH_TYPE_1"/>
    <property type="match status" value="1"/>
</dbReference>
<dbReference type="InterPro" id="IPR030842">
    <property type="entry name" value="TF_NusA_bacterial"/>
</dbReference>
<dbReference type="CDD" id="cd04455">
    <property type="entry name" value="S1_NusA"/>
    <property type="match status" value="1"/>
</dbReference>
<reference evidence="9 10" key="1">
    <citation type="submission" date="2017-09" db="EMBL/GenBank/DDBJ databases">
        <title>Depth-based differentiation of microbial function through sediment-hosted aquifers and enrichment of novel symbionts in the deep terrestrial subsurface.</title>
        <authorList>
            <person name="Probst A.J."/>
            <person name="Ladd B."/>
            <person name="Jarett J.K."/>
            <person name="Geller-Mcgrath D.E."/>
            <person name="Sieber C.M."/>
            <person name="Emerson J.B."/>
            <person name="Anantharaman K."/>
            <person name="Thomas B.C."/>
            <person name="Malmstrom R."/>
            <person name="Stieglmeier M."/>
            <person name="Klingl A."/>
            <person name="Woyke T."/>
            <person name="Ryan C.M."/>
            <person name="Banfield J.F."/>
        </authorList>
    </citation>
    <scope>NUCLEOTIDE SEQUENCE [LARGE SCALE GENOMIC DNA]</scope>
    <source>
        <strain evidence="9">CG11_big_fil_rev_8_21_14_0_20_42_13</strain>
    </source>
</reference>
<dbReference type="GO" id="GO:0006281">
    <property type="term" value="P:DNA repair"/>
    <property type="evidence" value="ECO:0007669"/>
    <property type="project" value="InterPro"/>
</dbReference>
<dbReference type="SMART" id="SM00322">
    <property type="entry name" value="KH"/>
    <property type="match status" value="2"/>
</dbReference>
<dbReference type="CDD" id="cd02134">
    <property type="entry name" value="KH-II_NusA_rpt1"/>
    <property type="match status" value="1"/>
</dbReference>
<keyword evidence="2 7" id="KW-0963">Cytoplasm</keyword>
<dbReference type="GO" id="GO:0000166">
    <property type="term" value="F:nucleotide binding"/>
    <property type="evidence" value="ECO:0007669"/>
    <property type="project" value="InterPro"/>
</dbReference>
<dbReference type="Pfam" id="PF26594">
    <property type="entry name" value="KH_NusA_2nd"/>
    <property type="match status" value="1"/>
</dbReference>
<keyword evidence="5 7" id="KW-0805">Transcription regulation</keyword>
<dbReference type="EMBL" id="PCWA01000084">
    <property type="protein sequence ID" value="PIQ88890.1"/>
    <property type="molecule type" value="Genomic_DNA"/>
</dbReference>
<dbReference type="GO" id="GO:0006353">
    <property type="term" value="P:DNA-templated transcription termination"/>
    <property type="evidence" value="ECO:0007669"/>
    <property type="project" value="UniProtKB-UniRule"/>
</dbReference>
<protein>
    <recommendedName>
        <fullName evidence="7">Transcription termination/antitermination protein NusA</fullName>
    </recommendedName>
</protein>
<comment type="similarity">
    <text evidence="7">Belongs to the NusA family.</text>
</comment>
<comment type="caution">
    <text evidence="9">The sequence shown here is derived from an EMBL/GenBank/DDBJ whole genome shotgun (WGS) entry which is preliminary data.</text>
</comment>
<dbReference type="Gene3D" id="1.10.150.20">
    <property type="entry name" value="5' to 3' exonuclease, C-terminal subdomain"/>
    <property type="match status" value="1"/>
</dbReference>
<feature type="domain" description="S1 motif" evidence="8">
    <location>
        <begin position="105"/>
        <end position="170"/>
    </location>
</feature>
<dbReference type="SUPFAM" id="SSF54814">
    <property type="entry name" value="Prokaryotic type KH domain (KH-domain type II)"/>
    <property type="match status" value="2"/>
</dbReference>
<organism evidence="9 10">
    <name type="scientific">Candidatus Ghiorseimicrobium undicola</name>
    <dbReference type="NCBI Taxonomy" id="1974746"/>
    <lineage>
        <taxon>Bacteria</taxon>
        <taxon>Pseudomonadati</taxon>
        <taxon>Candidatus Omnitrophota</taxon>
        <taxon>Candidatus Ghiorseimicrobium</taxon>
    </lineage>
</organism>
<dbReference type="InterPro" id="IPR012340">
    <property type="entry name" value="NA-bd_OB-fold"/>
</dbReference>
<dbReference type="InterPro" id="IPR003029">
    <property type="entry name" value="S1_domain"/>
</dbReference>
<dbReference type="Gene3D" id="3.30.1480.10">
    <property type="entry name" value="NusA, N-terminal domain"/>
    <property type="match status" value="1"/>
</dbReference>
<dbReference type="Pfam" id="PF13184">
    <property type="entry name" value="KH_NusA_1st"/>
    <property type="match status" value="1"/>
</dbReference>
<evidence type="ECO:0000256" key="5">
    <source>
        <dbReference type="ARBA" id="ARBA00023015"/>
    </source>
</evidence>